<sequence length="313" mass="32019">MAPSLASIAILASGQMGSSFAALLRTHSPSIRLITNLEGRSPRTVSLAREAGIEDVGSNEAVLKHSDLIFSILVPSQAVALGQSIASSAAELPPSSIRTKFYIDLNAIAPSTTQSISKLFAATSIAFVDGGVIGGPATPTTSPLIAISGPQAAELNESLSPFFSGRTKVVGSTDAGQASALKLSYASLSKGLTALATNASVFASEHGVLDVLVEELGASNPGALKVVQNSVPRATAKAFRWVGEMQEISTAFAEVGLAGGAKAFAGIAETYEFVAANDEVGKESIEEALEKGRSHGEVVAALAKDLKRPAKAE</sequence>
<dbReference type="InterPro" id="IPR051265">
    <property type="entry name" value="HIBADH-related_NP60_sf"/>
</dbReference>
<organism evidence="6 7">
    <name type="scientific">Leucosporidium creatinivorum</name>
    <dbReference type="NCBI Taxonomy" id="106004"/>
    <lineage>
        <taxon>Eukaryota</taxon>
        <taxon>Fungi</taxon>
        <taxon>Dikarya</taxon>
        <taxon>Basidiomycota</taxon>
        <taxon>Pucciniomycotina</taxon>
        <taxon>Microbotryomycetes</taxon>
        <taxon>Leucosporidiales</taxon>
        <taxon>Leucosporidium</taxon>
    </lineage>
</organism>
<dbReference type="SUPFAM" id="SSF48179">
    <property type="entry name" value="6-phosphogluconate dehydrogenase C-terminal domain-like"/>
    <property type="match status" value="1"/>
</dbReference>
<comment type="similarity">
    <text evidence="1">Belongs to the HIBADH-related family. NP60 subfamily.</text>
</comment>
<evidence type="ECO:0000256" key="1">
    <source>
        <dbReference type="ARBA" id="ARBA00007598"/>
    </source>
</evidence>
<dbReference type="InParanoid" id="A0A1Y2EC30"/>
<evidence type="ECO:0000313" key="6">
    <source>
        <dbReference type="EMBL" id="ORY69130.1"/>
    </source>
</evidence>
<dbReference type="AlphaFoldDB" id="A0A1Y2EC30"/>
<comment type="caution">
    <text evidence="6">The sequence shown here is derived from an EMBL/GenBank/DDBJ whole genome shotgun (WGS) entry which is preliminary data.</text>
</comment>
<dbReference type="PANTHER" id="PTHR43580:SF2">
    <property type="entry name" value="CYTOKINE-LIKE NUCLEAR FACTOR N-PAC"/>
    <property type="match status" value="1"/>
</dbReference>
<keyword evidence="7" id="KW-1185">Reference proteome</keyword>
<dbReference type="InterPro" id="IPR015815">
    <property type="entry name" value="HIBADH-related"/>
</dbReference>
<name>A0A1Y2EC30_9BASI</name>
<dbReference type="PIRSF" id="PIRSF000103">
    <property type="entry name" value="HIBADH"/>
    <property type="match status" value="1"/>
</dbReference>
<reference evidence="6 7" key="1">
    <citation type="submission" date="2016-07" db="EMBL/GenBank/DDBJ databases">
        <title>Pervasive Adenine N6-methylation of Active Genes in Fungi.</title>
        <authorList>
            <consortium name="DOE Joint Genome Institute"/>
            <person name="Mondo S.J."/>
            <person name="Dannebaum R.O."/>
            <person name="Kuo R.C."/>
            <person name="Labutti K."/>
            <person name="Haridas S."/>
            <person name="Kuo A."/>
            <person name="Salamov A."/>
            <person name="Ahrendt S.R."/>
            <person name="Lipzen A."/>
            <person name="Sullivan W."/>
            <person name="Andreopoulos W.B."/>
            <person name="Clum A."/>
            <person name="Lindquist E."/>
            <person name="Daum C."/>
            <person name="Ramamoorthy G.K."/>
            <person name="Gryganskyi A."/>
            <person name="Culley D."/>
            <person name="Magnuson J.K."/>
            <person name="James T.Y."/>
            <person name="O'Malley M.A."/>
            <person name="Stajich J.E."/>
            <person name="Spatafora J.W."/>
            <person name="Visel A."/>
            <person name="Grigoriev I.V."/>
        </authorList>
    </citation>
    <scope>NUCLEOTIDE SEQUENCE [LARGE SCALE GENOMIC DNA]</scope>
    <source>
        <strain evidence="6 7">62-1032</strain>
    </source>
</reference>
<evidence type="ECO:0000256" key="2">
    <source>
        <dbReference type="ARBA" id="ARBA00023002"/>
    </source>
</evidence>
<feature type="domain" description="Phosphogluconate dehydrogenase NAD-binding putative C-terminal" evidence="5">
    <location>
        <begin position="203"/>
        <end position="274"/>
    </location>
</feature>
<dbReference type="InterPro" id="IPR015814">
    <property type="entry name" value="Pgluconate_DH_NAD-bd_C"/>
</dbReference>
<dbReference type="Proteomes" id="UP000193467">
    <property type="component" value="Unassembled WGS sequence"/>
</dbReference>
<dbReference type="GO" id="GO:0050661">
    <property type="term" value="F:NADP binding"/>
    <property type="evidence" value="ECO:0007669"/>
    <property type="project" value="InterPro"/>
</dbReference>
<proteinExistence type="inferred from homology"/>
<gene>
    <name evidence="6" type="ORF">BCR35DRAFT_354679</name>
</gene>
<dbReference type="STRING" id="106004.A0A1Y2EC30"/>
<dbReference type="EMBL" id="MCGR01000058">
    <property type="protein sequence ID" value="ORY69130.1"/>
    <property type="molecule type" value="Genomic_DNA"/>
</dbReference>
<evidence type="ECO:0000259" key="4">
    <source>
        <dbReference type="Pfam" id="PF03446"/>
    </source>
</evidence>
<dbReference type="SUPFAM" id="SSF51735">
    <property type="entry name" value="NAD(P)-binding Rossmann-fold domains"/>
    <property type="match status" value="1"/>
</dbReference>
<feature type="active site" evidence="3">
    <location>
        <position position="182"/>
    </location>
</feature>
<evidence type="ECO:0000313" key="7">
    <source>
        <dbReference type="Proteomes" id="UP000193467"/>
    </source>
</evidence>
<dbReference type="InterPro" id="IPR008927">
    <property type="entry name" value="6-PGluconate_DH-like_C_sf"/>
</dbReference>
<protein>
    <submittedName>
        <fullName evidence="6">6-phosphogluconate dehydrogenase</fullName>
    </submittedName>
</protein>
<dbReference type="Gene3D" id="3.40.50.720">
    <property type="entry name" value="NAD(P)-binding Rossmann-like Domain"/>
    <property type="match status" value="1"/>
</dbReference>
<dbReference type="InterPro" id="IPR006115">
    <property type="entry name" value="6PGDH_NADP-bd"/>
</dbReference>
<dbReference type="Pfam" id="PF03446">
    <property type="entry name" value="NAD_binding_2"/>
    <property type="match status" value="1"/>
</dbReference>
<dbReference type="InterPro" id="IPR013328">
    <property type="entry name" value="6PGD_dom2"/>
</dbReference>
<dbReference type="OrthoDB" id="9988102at2759"/>
<evidence type="ECO:0000259" key="5">
    <source>
        <dbReference type="Pfam" id="PF09130"/>
    </source>
</evidence>
<dbReference type="PANTHER" id="PTHR43580">
    <property type="entry name" value="OXIDOREDUCTASE GLYR1-RELATED"/>
    <property type="match status" value="1"/>
</dbReference>
<dbReference type="Gene3D" id="1.10.1040.10">
    <property type="entry name" value="N-(1-d-carboxylethyl)-l-norvaline Dehydrogenase, domain 2"/>
    <property type="match status" value="1"/>
</dbReference>
<evidence type="ECO:0000256" key="3">
    <source>
        <dbReference type="PIRSR" id="PIRSR000103-1"/>
    </source>
</evidence>
<keyword evidence="2" id="KW-0560">Oxidoreductase</keyword>
<dbReference type="Pfam" id="PF09130">
    <property type="entry name" value="DUF1932"/>
    <property type="match status" value="1"/>
</dbReference>
<dbReference type="InterPro" id="IPR036291">
    <property type="entry name" value="NAD(P)-bd_dom_sf"/>
</dbReference>
<feature type="domain" description="6-phosphogluconate dehydrogenase NADP-binding" evidence="4">
    <location>
        <begin position="8"/>
        <end position="163"/>
    </location>
</feature>
<accession>A0A1Y2EC30</accession>
<dbReference type="GO" id="GO:0016491">
    <property type="term" value="F:oxidoreductase activity"/>
    <property type="evidence" value="ECO:0007669"/>
    <property type="project" value="UniProtKB-KW"/>
</dbReference>